<dbReference type="Proteomes" id="UP000786811">
    <property type="component" value="Unassembled WGS sequence"/>
</dbReference>
<dbReference type="OrthoDB" id="10056483at2759"/>
<sequence>MVQTDTNAFWKFIKDKKHNNTDIPSSMSWINQSASTGQDIKVSDVKDLGILIDNKLTFEKHIDKISLQAFKVNSLVDRRQVADLAFFYKVANGQIDAPEILSSFEFAPSILSLRHNRLLKTTKTHKNYVFHGPHNRIANLVNSLHTDINFYGGTYQAFITNTKNKILPYR</sequence>
<accession>A0A8J2H9I0</accession>
<gene>
    <name evidence="1" type="ORF">HICCMSTLAB_LOCUS4041</name>
</gene>
<evidence type="ECO:0000313" key="1">
    <source>
        <dbReference type="EMBL" id="CAG5084197.1"/>
    </source>
</evidence>
<dbReference type="EMBL" id="CAJNRD030001118">
    <property type="protein sequence ID" value="CAG5084197.1"/>
    <property type="molecule type" value="Genomic_DNA"/>
</dbReference>
<dbReference type="AlphaFoldDB" id="A0A8J2H9I0"/>
<organism evidence="1 2">
    <name type="scientific">Cotesia congregata</name>
    <name type="common">Parasitoid wasp</name>
    <name type="synonym">Apanteles congregatus</name>
    <dbReference type="NCBI Taxonomy" id="51543"/>
    <lineage>
        <taxon>Eukaryota</taxon>
        <taxon>Metazoa</taxon>
        <taxon>Ecdysozoa</taxon>
        <taxon>Arthropoda</taxon>
        <taxon>Hexapoda</taxon>
        <taxon>Insecta</taxon>
        <taxon>Pterygota</taxon>
        <taxon>Neoptera</taxon>
        <taxon>Endopterygota</taxon>
        <taxon>Hymenoptera</taxon>
        <taxon>Apocrita</taxon>
        <taxon>Ichneumonoidea</taxon>
        <taxon>Braconidae</taxon>
        <taxon>Microgastrinae</taxon>
        <taxon>Cotesia</taxon>
    </lineage>
</organism>
<comment type="caution">
    <text evidence="1">The sequence shown here is derived from an EMBL/GenBank/DDBJ whole genome shotgun (WGS) entry which is preliminary data.</text>
</comment>
<reference evidence="1" key="1">
    <citation type="submission" date="2021-04" db="EMBL/GenBank/DDBJ databases">
        <authorList>
            <person name="Chebbi M.A.C M."/>
        </authorList>
    </citation>
    <scope>NUCLEOTIDE SEQUENCE</scope>
</reference>
<name>A0A8J2H9I0_COTCN</name>
<proteinExistence type="predicted"/>
<evidence type="ECO:0000313" key="2">
    <source>
        <dbReference type="Proteomes" id="UP000786811"/>
    </source>
</evidence>
<protein>
    <submittedName>
        <fullName evidence="1">Uncharacterized protein</fullName>
    </submittedName>
</protein>
<keyword evidence="2" id="KW-1185">Reference proteome</keyword>